<dbReference type="AlphaFoldDB" id="A0A6I6JAC7"/>
<keyword evidence="2" id="KW-0328">Glycosyltransferase</keyword>
<dbReference type="PANTHER" id="PTHR43179:SF12">
    <property type="entry name" value="GALACTOFURANOSYLTRANSFERASE GLFT2"/>
    <property type="match status" value="1"/>
</dbReference>
<dbReference type="GO" id="GO:0016757">
    <property type="term" value="F:glycosyltransferase activity"/>
    <property type="evidence" value="ECO:0007669"/>
    <property type="project" value="UniProtKB-KW"/>
</dbReference>
<evidence type="ECO:0000256" key="2">
    <source>
        <dbReference type="ARBA" id="ARBA00022676"/>
    </source>
</evidence>
<name>A0A6I6JAC7_9BACT</name>
<comment type="similarity">
    <text evidence="1">Belongs to the glycosyltransferase 2 family.</text>
</comment>
<evidence type="ECO:0000256" key="1">
    <source>
        <dbReference type="ARBA" id="ARBA00006739"/>
    </source>
</evidence>
<organism evidence="5 6">
    <name type="scientific">Pseudodesulfovibrio cashew</name>
    <dbReference type="NCBI Taxonomy" id="2678688"/>
    <lineage>
        <taxon>Bacteria</taxon>
        <taxon>Pseudomonadati</taxon>
        <taxon>Thermodesulfobacteriota</taxon>
        <taxon>Desulfovibrionia</taxon>
        <taxon>Desulfovibrionales</taxon>
        <taxon>Desulfovibrionaceae</taxon>
    </lineage>
</organism>
<keyword evidence="3 5" id="KW-0808">Transferase</keyword>
<protein>
    <submittedName>
        <fullName evidence="5">Glycosyltransferase</fullName>
    </submittedName>
</protein>
<sequence>MKIDVLMATYNGEQTLAAVLDGYRKVMPPEQGWQLVIVDNASTDGTRSLIKSYENDLPITYLYEAKPGKNSALNTGIKSLQGDLVILTDDDAIPCPDLLVQYREVAESEVDVSIFSGKVMPDWRKEPPLWMVDSIPLTTAYSLNAGKHSEGSIPPTSVLGPNMAVRREIFERGFRFDESIGPCGSSYAMGSETEFCTRLHGHGYNCHFSERPCVSHIIRDYQVNGKWLLKRSFQNGRGAANRDLRNAPGEFRLLAGIPKHYIKHAAIRTGTVILSLFSFDKTKIFTSLWECSSALGRIYEALKLRGT</sequence>
<dbReference type="Gene3D" id="3.90.550.10">
    <property type="entry name" value="Spore Coat Polysaccharide Biosynthesis Protein SpsA, Chain A"/>
    <property type="match status" value="1"/>
</dbReference>
<proteinExistence type="inferred from homology"/>
<dbReference type="SUPFAM" id="SSF53448">
    <property type="entry name" value="Nucleotide-diphospho-sugar transferases"/>
    <property type="match status" value="1"/>
</dbReference>
<gene>
    <name evidence="5" type="ORF">GM415_02340</name>
</gene>
<dbReference type="InterPro" id="IPR001173">
    <property type="entry name" value="Glyco_trans_2-like"/>
</dbReference>
<dbReference type="PANTHER" id="PTHR43179">
    <property type="entry name" value="RHAMNOSYLTRANSFERASE WBBL"/>
    <property type="match status" value="1"/>
</dbReference>
<dbReference type="KEGG" id="psel:GM415_02340"/>
<dbReference type="InterPro" id="IPR029044">
    <property type="entry name" value="Nucleotide-diphossugar_trans"/>
</dbReference>
<feature type="domain" description="Glycosyltransferase 2-like" evidence="4">
    <location>
        <begin position="5"/>
        <end position="171"/>
    </location>
</feature>
<dbReference type="Proteomes" id="UP000428328">
    <property type="component" value="Chromosome"/>
</dbReference>
<evidence type="ECO:0000259" key="4">
    <source>
        <dbReference type="Pfam" id="PF00535"/>
    </source>
</evidence>
<evidence type="ECO:0000313" key="5">
    <source>
        <dbReference type="EMBL" id="QGY39021.1"/>
    </source>
</evidence>
<dbReference type="RefSeq" id="WP_158946233.1">
    <property type="nucleotide sequence ID" value="NZ_CP046400.1"/>
</dbReference>
<dbReference type="Pfam" id="PF00535">
    <property type="entry name" value="Glycos_transf_2"/>
    <property type="match status" value="1"/>
</dbReference>
<dbReference type="EMBL" id="CP046400">
    <property type="protein sequence ID" value="QGY39021.1"/>
    <property type="molecule type" value="Genomic_DNA"/>
</dbReference>
<reference evidence="5 6" key="1">
    <citation type="submission" date="2019-11" db="EMBL/GenBank/DDBJ databases">
        <authorList>
            <person name="Zheng R.K."/>
            <person name="Sun C.M."/>
        </authorList>
    </citation>
    <scope>NUCLEOTIDE SEQUENCE [LARGE SCALE GENOMIC DNA]</scope>
    <source>
        <strain evidence="5 6">SRB007</strain>
    </source>
</reference>
<evidence type="ECO:0000256" key="3">
    <source>
        <dbReference type="ARBA" id="ARBA00022679"/>
    </source>
</evidence>
<accession>A0A6I6JAC7</accession>
<keyword evidence="6" id="KW-1185">Reference proteome</keyword>
<evidence type="ECO:0000313" key="6">
    <source>
        <dbReference type="Proteomes" id="UP000428328"/>
    </source>
</evidence>